<keyword evidence="3" id="KW-0464">Manganese</keyword>
<dbReference type="EMBL" id="HBIU01016824">
    <property type="protein sequence ID" value="CAE0629190.1"/>
    <property type="molecule type" value="Transcribed_RNA"/>
</dbReference>
<dbReference type="Pfam" id="PF07687">
    <property type="entry name" value="M20_dimer"/>
    <property type="match status" value="1"/>
</dbReference>
<dbReference type="InterPro" id="IPR036264">
    <property type="entry name" value="Bact_exopeptidase_dim_dom"/>
</dbReference>
<keyword evidence="2" id="KW-0378">Hydrolase</keyword>
<dbReference type="PIRSF" id="PIRSF005962">
    <property type="entry name" value="Pept_M20D_amidohydro"/>
    <property type="match status" value="1"/>
</dbReference>
<feature type="binding site" evidence="3">
    <location>
        <position position="161"/>
    </location>
    <ligand>
        <name>Mn(2+)</name>
        <dbReference type="ChEBI" id="CHEBI:29035"/>
        <label>2</label>
    </ligand>
</feature>
<dbReference type="NCBIfam" id="TIGR01891">
    <property type="entry name" value="amidohydrolases"/>
    <property type="match status" value="1"/>
</dbReference>
<dbReference type="InterPro" id="IPR011650">
    <property type="entry name" value="Peptidase_M20_dimer"/>
</dbReference>
<dbReference type="CDD" id="cd05666">
    <property type="entry name" value="M20_Acy1-like"/>
    <property type="match status" value="1"/>
</dbReference>
<accession>A0A7S4D532</accession>
<dbReference type="Pfam" id="PF01546">
    <property type="entry name" value="Peptidase_M20"/>
    <property type="match status" value="1"/>
</dbReference>
<feature type="domain" description="Peptidase M20 dimerisation" evidence="4">
    <location>
        <begin position="243"/>
        <end position="336"/>
    </location>
</feature>
<reference evidence="5" key="1">
    <citation type="submission" date="2021-01" db="EMBL/GenBank/DDBJ databases">
        <authorList>
            <person name="Corre E."/>
            <person name="Pelletier E."/>
            <person name="Niang G."/>
            <person name="Scheremetjew M."/>
            <person name="Finn R."/>
            <person name="Kale V."/>
            <person name="Holt S."/>
            <person name="Cochrane G."/>
            <person name="Meng A."/>
            <person name="Brown T."/>
            <person name="Cohen L."/>
        </authorList>
    </citation>
    <scope>NUCLEOTIDE SEQUENCE</scope>
    <source>
        <strain evidence="5">CCMP3107</strain>
    </source>
</reference>
<comment type="cofactor">
    <cofactor evidence="3">
        <name>Mn(2+)</name>
        <dbReference type="ChEBI" id="CHEBI:29035"/>
    </cofactor>
    <text evidence="3">The Mn(2+) ion enhances activity.</text>
</comment>
<dbReference type="SUPFAM" id="SSF55031">
    <property type="entry name" value="Bacterial exopeptidase dimerisation domain"/>
    <property type="match status" value="1"/>
</dbReference>
<feature type="binding site" evidence="3">
    <location>
        <position position="220"/>
    </location>
    <ligand>
        <name>Mn(2+)</name>
        <dbReference type="ChEBI" id="CHEBI:29035"/>
        <label>2</label>
    </ligand>
</feature>
<organism evidence="5">
    <name type="scientific">Heterosigma akashiwo</name>
    <name type="common">Chromophytic alga</name>
    <name type="synonym">Heterosigma carterae</name>
    <dbReference type="NCBI Taxonomy" id="2829"/>
    <lineage>
        <taxon>Eukaryota</taxon>
        <taxon>Sar</taxon>
        <taxon>Stramenopiles</taxon>
        <taxon>Ochrophyta</taxon>
        <taxon>Raphidophyceae</taxon>
        <taxon>Chattonellales</taxon>
        <taxon>Chattonellaceae</taxon>
        <taxon>Heterosigma</taxon>
    </lineage>
</organism>
<dbReference type="InterPro" id="IPR017439">
    <property type="entry name" value="Amidohydrolase"/>
</dbReference>
<proteinExistence type="inferred from homology"/>
<dbReference type="Gene3D" id="3.30.70.360">
    <property type="match status" value="1"/>
</dbReference>
<dbReference type="GO" id="GO:0046872">
    <property type="term" value="F:metal ion binding"/>
    <property type="evidence" value="ECO:0007669"/>
    <property type="project" value="UniProtKB-KW"/>
</dbReference>
<dbReference type="InterPro" id="IPR002933">
    <property type="entry name" value="Peptidase_M20"/>
</dbReference>
<dbReference type="FunFam" id="3.30.70.360:FF:000001">
    <property type="entry name" value="N-acetyldiaminopimelate deacetylase"/>
    <property type="match status" value="1"/>
</dbReference>
<keyword evidence="3" id="KW-0479">Metal-binding</keyword>
<feature type="binding site" evidence="3">
    <location>
        <position position="194"/>
    </location>
    <ligand>
        <name>Mn(2+)</name>
        <dbReference type="ChEBI" id="CHEBI:29035"/>
        <label>2</label>
    </ligand>
</feature>
<feature type="binding site" evidence="3">
    <location>
        <position position="425"/>
    </location>
    <ligand>
        <name>Mn(2+)</name>
        <dbReference type="ChEBI" id="CHEBI:29035"/>
        <label>2</label>
    </ligand>
</feature>
<dbReference type="SUPFAM" id="SSF53187">
    <property type="entry name" value="Zn-dependent exopeptidases"/>
    <property type="match status" value="1"/>
</dbReference>
<evidence type="ECO:0000256" key="1">
    <source>
        <dbReference type="ARBA" id="ARBA00006153"/>
    </source>
</evidence>
<comment type="similarity">
    <text evidence="1">Belongs to the peptidase M20 family.</text>
</comment>
<gene>
    <name evidence="5" type="ORF">HAKA00212_LOCUS7872</name>
</gene>
<evidence type="ECO:0000259" key="4">
    <source>
        <dbReference type="Pfam" id="PF07687"/>
    </source>
</evidence>
<dbReference type="AlphaFoldDB" id="A0A7S4D532"/>
<evidence type="ECO:0000256" key="3">
    <source>
        <dbReference type="PIRSR" id="PIRSR005962-1"/>
    </source>
</evidence>
<dbReference type="GO" id="GO:0016787">
    <property type="term" value="F:hydrolase activity"/>
    <property type="evidence" value="ECO:0007669"/>
    <property type="project" value="UniProtKB-KW"/>
</dbReference>
<feature type="binding site" evidence="3">
    <location>
        <position position="159"/>
    </location>
    <ligand>
        <name>Mn(2+)</name>
        <dbReference type="ChEBI" id="CHEBI:29035"/>
        <label>2</label>
    </ligand>
</feature>
<name>A0A7S4D532_HETAK</name>
<protein>
    <recommendedName>
        <fullName evidence="4">Peptidase M20 dimerisation domain-containing protein</fullName>
    </recommendedName>
</protein>
<evidence type="ECO:0000313" key="5">
    <source>
        <dbReference type="EMBL" id="CAE0629190.1"/>
    </source>
</evidence>
<dbReference type="PANTHER" id="PTHR11014">
    <property type="entry name" value="PEPTIDASE M20 FAMILY MEMBER"/>
    <property type="match status" value="1"/>
</dbReference>
<sequence>MRSSSRSPVACDSACTPAIAWAMGSSRASQNSQPRARRRVFTPAILNSPCYSAWKSPAMKLIDAILADAPEITAIRRDLHKHPELCFHEQRTADVIAKALTDWGIPIHRGLGTTGVVGIIKNGSSDRAVGLRADIDALPMTERNQFPHASSYLGRMHACGHDGHTAMLLAAAKHLATHRNFDGTVYLVFQPAEEGGGGAREMIKDGLFEKFPMEAMFGAHNWPGMKAGQFALKSGPVFASSNEFKITLRGKGSHAAMPHLGLDPVPAACQLVTAFQTIVSRNKRPIDPGVISVTMIHAGEATNVVPDSVVLEGTVRTFTLELLDLLERRMREMTAQLAGAFELSAEFEFRRNYPPTINHAAETEFVRRVLTDMVGADNVQEFEPTMGAEDFSYYLLDKPGCYFLIGNGDGEHRAGGHGLGPCTLHNPSYDFNDELIPLGGSMWVRLAEQWLNRPKP</sequence>
<dbReference type="Gene3D" id="3.40.630.10">
    <property type="entry name" value="Zn peptidases"/>
    <property type="match status" value="1"/>
</dbReference>
<dbReference type="PANTHER" id="PTHR11014:SF63">
    <property type="entry name" value="METALLOPEPTIDASE, PUTATIVE (AFU_ORTHOLOGUE AFUA_6G09600)-RELATED"/>
    <property type="match status" value="1"/>
</dbReference>
<evidence type="ECO:0000256" key="2">
    <source>
        <dbReference type="ARBA" id="ARBA00022801"/>
    </source>
</evidence>